<dbReference type="AlphaFoldDB" id="A0A1T5DLE5"/>
<accession>A0A1T5DLE5</accession>
<protein>
    <submittedName>
        <fullName evidence="1">Uncharacterized protein</fullName>
    </submittedName>
</protein>
<keyword evidence="2" id="KW-1185">Reference proteome</keyword>
<organism evidence="1 2">
    <name type="scientific">Sphingopyxis flava</name>
    <dbReference type="NCBI Taxonomy" id="1507287"/>
    <lineage>
        <taxon>Bacteria</taxon>
        <taxon>Pseudomonadati</taxon>
        <taxon>Pseudomonadota</taxon>
        <taxon>Alphaproteobacteria</taxon>
        <taxon>Sphingomonadales</taxon>
        <taxon>Sphingomonadaceae</taxon>
        <taxon>Sphingopyxis</taxon>
    </lineage>
</organism>
<dbReference type="EMBL" id="FUYP01000015">
    <property type="protein sequence ID" value="SKB72457.1"/>
    <property type="molecule type" value="Genomic_DNA"/>
</dbReference>
<proteinExistence type="predicted"/>
<evidence type="ECO:0000313" key="2">
    <source>
        <dbReference type="Proteomes" id="UP000190044"/>
    </source>
</evidence>
<gene>
    <name evidence="1" type="ORF">SAMN06295937_101532</name>
</gene>
<sequence>MRLLSMPLISCSNSLVPTRRSAMGCCANGGLEERRISFAIKSKPMEVR</sequence>
<evidence type="ECO:0000313" key="1">
    <source>
        <dbReference type="EMBL" id="SKB72457.1"/>
    </source>
</evidence>
<dbReference type="RefSeq" id="WP_176141597.1">
    <property type="nucleotide sequence ID" value="NZ_FUYP01000015.1"/>
</dbReference>
<reference evidence="2" key="1">
    <citation type="submission" date="2017-02" db="EMBL/GenBank/DDBJ databases">
        <authorList>
            <person name="Varghese N."/>
            <person name="Submissions S."/>
        </authorList>
    </citation>
    <scope>NUCLEOTIDE SEQUENCE [LARGE SCALE GENOMIC DNA]</scope>
    <source>
        <strain evidence="2">R11H</strain>
    </source>
</reference>
<name>A0A1T5DLE5_9SPHN</name>
<dbReference type="Proteomes" id="UP000190044">
    <property type="component" value="Unassembled WGS sequence"/>
</dbReference>